<sequence>MLFGLSEQDILEVFTVMYNSLKEIVLSLKANSPKISQRPKSTNHFRIVFQKVMFGENSASTLSASTCVLIFWPPSSTIISSENCPLARSSIISSRSSKISQGFVSFWYSYKHYFYDWVIRSPVLLPPQVTKLFLSHDLSILFVYMCSGLAKSTLKMYDSALSHFSSFCATFNVDVLPVNVSYVSAFIVHCFESCKIQPSSILHPAYARRHPIPPALLDPSTISLLKNSSIRLLLNGLKKEKPKGNDPRLPLTLPLLQKLMSRLREGCFEIYSDIMLESVLLMAFYGFLRARMEAPLFTMEEGKPMSRSWFASRFRLLCQYCGLPPEGYSAHSLRIGAATTAASSTSVSTLKTMGRWSSAAYERYLRPDTRAILEAQKAMSDACDRS</sequence>
<dbReference type="Proteomes" id="UP001187315">
    <property type="component" value="Unassembled WGS sequence"/>
</dbReference>
<evidence type="ECO:0000256" key="1">
    <source>
        <dbReference type="ARBA" id="ARBA00023172"/>
    </source>
</evidence>
<dbReference type="PANTHER" id="PTHR34605">
    <property type="entry name" value="PHAGE_INTEGRASE DOMAIN-CONTAINING PROTEIN"/>
    <property type="match status" value="1"/>
</dbReference>
<dbReference type="PANTHER" id="PTHR34605:SF3">
    <property type="entry name" value="P CELL-TYPE AGGLUTINATION PROTEIN MAP4-LIKE-RELATED"/>
    <property type="match status" value="1"/>
</dbReference>
<keyword evidence="1" id="KW-0233">DNA recombination</keyword>
<gene>
    <name evidence="2" type="ORF">Q7C36_002933</name>
</gene>
<dbReference type="GO" id="GO:0003677">
    <property type="term" value="F:DNA binding"/>
    <property type="evidence" value="ECO:0007669"/>
    <property type="project" value="InterPro"/>
</dbReference>
<evidence type="ECO:0000313" key="2">
    <source>
        <dbReference type="EMBL" id="KAK2863779.1"/>
    </source>
</evidence>
<accession>A0AA88P2S8</accession>
<dbReference type="Gene3D" id="1.10.443.10">
    <property type="entry name" value="Intergrase catalytic core"/>
    <property type="match status" value="1"/>
</dbReference>
<dbReference type="InterPro" id="IPR013762">
    <property type="entry name" value="Integrase-like_cat_sf"/>
</dbReference>
<protein>
    <submittedName>
        <fullName evidence="2">Uncharacterized protein</fullName>
    </submittedName>
</protein>
<dbReference type="SUPFAM" id="SSF47823">
    <property type="entry name" value="lambda integrase-like, N-terminal domain"/>
    <property type="match status" value="1"/>
</dbReference>
<evidence type="ECO:0000313" key="3">
    <source>
        <dbReference type="Proteomes" id="UP001187315"/>
    </source>
</evidence>
<dbReference type="GO" id="GO:0015074">
    <property type="term" value="P:DNA integration"/>
    <property type="evidence" value="ECO:0007669"/>
    <property type="project" value="InterPro"/>
</dbReference>
<keyword evidence="3" id="KW-1185">Reference proteome</keyword>
<name>A0AA88P2S8_TACVA</name>
<dbReference type="GO" id="GO:0006310">
    <property type="term" value="P:DNA recombination"/>
    <property type="evidence" value="ECO:0007669"/>
    <property type="project" value="UniProtKB-KW"/>
</dbReference>
<dbReference type="AlphaFoldDB" id="A0AA88P2S8"/>
<comment type="caution">
    <text evidence="2">The sequence shown here is derived from an EMBL/GenBank/DDBJ whole genome shotgun (WGS) entry which is preliminary data.</text>
</comment>
<organism evidence="2 3">
    <name type="scientific">Tachysurus vachellii</name>
    <name type="common">Darkbarbel catfish</name>
    <name type="synonym">Pelteobagrus vachellii</name>
    <dbReference type="NCBI Taxonomy" id="175792"/>
    <lineage>
        <taxon>Eukaryota</taxon>
        <taxon>Metazoa</taxon>
        <taxon>Chordata</taxon>
        <taxon>Craniata</taxon>
        <taxon>Vertebrata</taxon>
        <taxon>Euteleostomi</taxon>
        <taxon>Actinopterygii</taxon>
        <taxon>Neopterygii</taxon>
        <taxon>Teleostei</taxon>
        <taxon>Ostariophysi</taxon>
        <taxon>Siluriformes</taxon>
        <taxon>Bagridae</taxon>
        <taxon>Tachysurus</taxon>
    </lineage>
</organism>
<proteinExistence type="predicted"/>
<dbReference type="SUPFAM" id="SSF56349">
    <property type="entry name" value="DNA breaking-rejoining enzymes"/>
    <property type="match status" value="1"/>
</dbReference>
<dbReference type="InterPro" id="IPR011010">
    <property type="entry name" value="DNA_brk_join_enz"/>
</dbReference>
<dbReference type="InterPro" id="IPR052925">
    <property type="entry name" value="Phage_Integrase-like_Recomb"/>
</dbReference>
<reference evidence="2" key="1">
    <citation type="submission" date="2023-08" db="EMBL/GenBank/DDBJ databases">
        <title>Pelteobagrus vachellii genome.</title>
        <authorList>
            <person name="Liu H."/>
        </authorList>
    </citation>
    <scope>NUCLEOTIDE SEQUENCE</scope>
    <source>
        <strain evidence="2">PRFRI_2022a</strain>
        <tissue evidence="2">Muscle</tissue>
    </source>
</reference>
<dbReference type="EMBL" id="JAVHJS010000003">
    <property type="protein sequence ID" value="KAK2863779.1"/>
    <property type="molecule type" value="Genomic_DNA"/>
</dbReference>